<dbReference type="InterPro" id="IPR007165">
    <property type="entry name" value="Phage_holin_4_2"/>
</dbReference>
<keyword evidence="1" id="KW-0472">Membrane</keyword>
<proteinExistence type="predicted"/>
<feature type="transmembrane region" description="Helical" evidence="1">
    <location>
        <begin position="35"/>
        <end position="53"/>
    </location>
</feature>
<dbReference type="AlphaFoldDB" id="A0A0G1RYM3"/>
<feature type="transmembrane region" description="Helical" evidence="1">
    <location>
        <begin position="60"/>
        <end position="84"/>
    </location>
</feature>
<accession>A0A0G1RYM3</accession>
<feature type="transmembrane region" description="Helical" evidence="1">
    <location>
        <begin position="12"/>
        <end position="29"/>
    </location>
</feature>
<keyword evidence="1" id="KW-1133">Transmembrane helix</keyword>
<evidence type="ECO:0000313" key="3">
    <source>
        <dbReference type="Proteomes" id="UP000034175"/>
    </source>
</evidence>
<dbReference type="PANTHER" id="PTHR37309:SF1">
    <property type="entry name" value="SLR0284 PROTEIN"/>
    <property type="match status" value="1"/>
</dbReference>
<sequence length="118" mass="13178">MLIINANMRLVFRWLLSALALLFIAYYIPGIRVESFYTALVAALVLGLANALIRPILLVLTLPVTILTLGLFTFVINALLFWFVSTLVKGFDVAGFWPAFFGALIMWVVGWISNRIAD</sequence>
<comment type="caution">
    <text evidence="2">The sequence shown here is derived from an EMBL/GenBank/DDBJ whole genome shotgun (WGS) entry which is preliminary data.</text>
</comment>
<dbReference type="PANTHER" id="PTHR37309">
    <property type="entry name" value="SLR0284 PROTEIN"/>
    <property type="match status" value="1"/>
</dbReference>
<gene>
    <name evidence="2" type="ORF">UX39_C0013G0007</name>
</gene>
<evidence type="ECO:0000313" key="2">
    <source>
        <dbReference type="EMBL" id="KKU26060.1"/>
    </source>
</evidence>
<dbReference type="Proteomes" id="UP000034175">
    <property type="component" value="Unassembled WGS sequence"/>
</dbReference>
<reference evidence="2 3" key="1">
    <citation type="journal article" date="2015" name="Nature">
        <title>rRNA introns, odd ribosomes, and small enigmatic genomes across a large radiation of phyla.</title>
        <authorList>
            <person name="Brown C.T."/>
            <person name="Hug L.A."/>
            <person name="Thomas B.C."/>
            <person name="Sharon I."/>
            <person name="Castelle C.J."/>
            <person name="Singh A."/>
            <person name="Wilkins M.J."/>
            <person name="Williams K.H."/>
            <person name="Banfield J.F."/>
        </authorList>
    </citation>
    <scope>NUCLEOTIDE SEQUENCE [LARGE SCALE GENOMIC DNA]</scope>
</reference>
<evidence type="ECO:0000256" key="1">
    <source>
        <dbReference type="SAM" id="Phobius"/>
    </source>
</evidence>
<name>A0A0G1RYM3_9BACT</name>
<keyword evidence="1" id="KW-0812">Transmembrane</keyword>
<protein>
    <submittedName>
        <fullName evidence="2">Putative membrane protein</fullName>
    </submittedName>
</protein>
<dbReference type="Pfam" id="PF04020">
    <property type="entry name" value="Phage_holin_4_2"/>
    <property type="match status" value="1"/>
</dbReference>
<feature type="transmembrane region" description="Helical" evidence="1">
    <location>
        <begin position="96"/>
        <end position="113"/>
    </location>
</feature>
<dbReference type="PATRIC" id="fig|1619042.3.peg.440"/>
<organism evidence="2 3">
    <name type="scientific">Candidatus Magasanikbacteria bacterium GW2011_GWA2_46_17</name>
    <dbReference type="NCBI Taxonomy" id="1619042"/>
    <lineage>
        <taxon>Bacteria</taxon>
        <taxon>Candidatus Magasanikiibacteriota</taxon>
    </lineage>
</organism>
<dbReference type="EMBL" id="LCMA01000013">
    <property type="protein sequence ID" value="KKU26060.1"/>
    <property type="molecule type" value="Genomic_DNA"/>
</dbReference>